<evidence type="ECO:0000256" key="2">
    <source>
        <dbReference type="SAM" id="Phobius"/>
    </source>
</evidence>
<dbReference type="AlphaFoldDB" id="A0A2T7WFJ0"/>
<accession>A0A2T7WFJ0</accession>
<keyword evidence="2" id="KW-1133">Transmembrane helix</keyword>
<evidence type="ECO:0000313" key="6">
    <source>
        <dbReference type="Proteomes" id="UP000244649"/>
    </source>
</evidence>
<organism evidence="5 6">
    <name type="scientific">Microbacterium testaceum</name>
    <name type="common">Aureobacterium testaceum</name>
    <name type="synonym">Brevibacterium testaceum</name>
    <dbReference type="NCBI Taxonomy" id="2033"/>
    <lineage>
        <taxon>Bacteria</taxon>
        <taxon>Bacillati</taxon>
        <taxon>Actinomycetota</taxon>
        <taxon>Actinomycetes</taxon>
        <taxon>Micrococcales</taxon>
        <taxon>Microbacteriaceae</taxon>
        <taxon>Microbacterium</taxon>
    </lineage>
</organism>
<keyword evidence="2" id="KW-0472">Membrane</keyword>
<dbReference type="Gene3D" id="3.10.310.50">
    <property type="match status" value="1"/>
</dbReference>
<keyword evidence="2" id="KW-0812">Transmembrane</keyword>
<dbReference type="InterPro" id="IPR007621">
    <property type="entry name" value="TPM_dom"/>
</dbReference>
<name>A0A2T7WFJ0_MICTE</name>
<dbReference type="Proteomes" id="UP000244649">
    <property type="component" value="Unassembled WGS sequence"/>
</dbReference>
<feature type="domain" description="TPM" evidence="4">
    <location>
        <begin position="40"/>
        <end position="161"/>
    </location>
</feature>
<evidence type="ECO:0000256" key="1">
    <source>
        <dbReference type="SAM" id="MobiDB-lite"/>
    </source>
</evidence>
<evidence type="ECO:0000259" key="4">
    <source>
        <dbReference type="Pfam" id="PF04536"/>
    </source>
</evidence>
<protein>
    <recommendedName>
        <fullName evidence="4">TPM domain-containing protein</fullName>
    </recommendedName>
</protein>
<evidence type="ECO:0000313" key="5">
    <source>
        <dbReference type="EMBL" id="PVE69328.1"/>
    </source>
</evidence>
<keyword evidence="3" id="KW-0732">Signal</keyword>
<feature type="chain" id="PRO_5039287526" description="TPM domain-containing protein" evidence="3">
    <location>
        <begin position="28"/>
        <end position="711"/>
    </location>
</feature>
<evidence type="ECO:0000256" key="3">
    <source>
        <dbReference type="SAM" id="SignalP"/>
    </source>
</evidence>
<dbReference type="RefSeq" id="WP_116537955.1">
    <property type="nucleotide sequence ID" value="NZ_QDFT01000027.1"/>
</dbReference>
<feature type="signal peptide" evidence="3">
    <location>
        <begin position="1"/>
        <end position="27"/>
    </location>
</feature>
<dbReference type="EMBL" id="QDFT01000027">
    <property type="protein sequence ID" value="PVE69328.1"/>
    <property type="molecule type" value="Genomic_DNA"/>
</dbReference>
<reference evidence="5 6" key="1">
    <citation type="submission" date="2018-04" db="EMBL/GenBank/DDBJ databases">
        <authorList>
            <person name="Go L.Y."/>
            <person name="Mitchell J.A."/>
        </authorList>
    </citation>
    <scope>NUCLEOTIDE SEQUENCE [LARGE SCALE GENOMIC DNA]</scope>
    <source>
        <strain evidence="5 6">TPD7010</strain>
    </source>
</reference>
<feature type="transmembrane region" description="Helical" evidence="2">
    <location>
        <begin position="184"/>
        <end position="207"/>
    </location>
</feature>
<comment type="caution">
    <text evidence="5">The sequence shown here is derived from an EMBL/GenBank/DDBJ whole genome shotgun (WGS) entry which is preliminary data.</text>
</comment>
<dbReference type="CDD" id="cd12087">
    <property type="entry name" value="TM_EGFR-like"/>
    <property type="match status" value="1"/>
</dbReference>
<sequence length="711" mass="71244">MRHPRVARAITTVVVAAAGVLVSPWSAAAVAPPSLGSSYVLDQAGVLTDAQEAEVQSRLITLGDQTGLDLWVVYVDGFTDPPAAEDWANETANRNNLGPHQYLLAVAIEGDTFSFYLSGDVDDGELSAAQLSAIEQDRVQPALEAGDDAGAAIAAADGIRTAHAQSGGNQPAPPPTPATQSGPALAPIVLVGLLLAVIAGALVWLALRRRRRTGQGPGAGPTESIDELSRRAGSALVATDDAVKTSEQELGFARAQFGDDAAAPFTEVLAQAKADLDRAFSLQQQLDDDQPETDEQRRAAYIEILRLCAGIDESLDAKAAAFDELRALEADAPAALTALAARRSEVASTVTGADAELDDLRGRYTEDALAPVADNPAQARTRLELAAHQEAEADAALAAGRTGEAAVAIRAAQAALAQAEALRTAITARGADLDQAQQRAAALVAELEGDLAAAAELPDADGRVAGAIASTRAQLDTGRAALTEARTDPLRATETLQQANATIDAVLAQVRDEAERRRRAGSQLDATLAQARAQVRATEDFIATRRGAVGATARTRLAEAGAALVQAEQLRADDPEGALALAQRAAGLADQAASAAQSDVGSFGGGGGGGDLMGAILGGIAVNALLGGGSGRRGGFGGGGLGGLGGLGGGFGSGGFGSGGFGSGGFGSGGSRGGGFGGGFSGGGGRSRSGGGGGFSGGGRSRAGGGRGGRR</sequence>
<proteinExistence type="predicted"/>
<dbReference type="Pfam" id="PF04536">
    <property type="entry name" value="TPM_phosphatase"/>
    <property type="match status" value="1"/>
</dbReference>
<gene>
    <name evidence="5" type="ORF">DC432_11155</name>
</gene>
<feature type="region of interest" description="Disordered" evidence="1">
    <location>
        <begin position="672"/>
        <end position="711"/>
    </location>
</feature>